<feature type="region of interest" description="Disordered" evidence="1">
    <location>
        <begin position="139"/>
        <end position="159"/>
    </location>
</feature>
<evidence type="ECO:0000313" key="3">
    <source>
        <dbReference type="Proteomes" id="UP001329825"/>
    </source>
</evidence>
<reference evidence="2 3" key="1">
    <citation type="submission" date="2024-01" db="EMBL/GenBank/DDBJ databases">
        <title>Comparative genomics of Cryptococcus and Kwoniella reveals pathogenesis evolution and contrasting modes of karyotype evolution via chromosome fusion or intercentromeric recombination.</title>
        <authorList>
            <person name="Coelho M.A."/>
            <person name="David-Palma M."/>
            <person name="Shea T."/>
            <person name="Bowers K."/>
            <person name="McGinley-Smith S."/>
            <person name="Mohammad A.W."/>
            <person name="Gnirke A."/>
            <person name="Yurkov A.M."/>
            <person name="Nowrousian M."/>
            <person name="Sun S."/>
            <person name="Cuomo C.A."/>
            <person name="Heitman J."/>
        </authorList>
    </citation>
    <scope>NUCLEOTIDE SEQUENCE [LARGE SCALE GENOMIC DNA]</scope>
    <source>
        <strain evidence="2">CBS 11374</strain>
    </source>
</reference>
<keyword evidence="3" id="KW-1185">Reference proteome</keyword>
<dbReference type="RefSeq" id="XP_062789279.1">
    <property type="nucleotide sequence ID" value="XM_062933228.1"/>
</dbReference>
<evidence type="ECO:0000313" key="2">
    <source>
        <dbReference type="EMBL" id="WRT64539.1"/>
    </source>
</evidence>
<sequence length="255" mass="28537">MPIPTHMRPLPLLPQFNNRDAVGHPHPLADPIRGSMSPTSPNRQSQSHASPRNTNFEDNHNHHNHHQTPIEHPLPARPQDDHSQESDPILPPPSHQQHRQHHHVDLPQSPTSPRDGLHHNQYDRHSAIRNSAVHDHAHPYNTEQSLPAPPPKSPKSPTTLSKRLLTALASKPTISKTWEKKSYTDQLGSNAPLDDRFSRGDVNLQEYSSLKSRPISFYASPAEIAAFKPLPLVEGHFPHEHAHSTPPLPASPMRG</sequence>
<gene>
    <name evidence="2" type="ORF">IL334_001471</name>
</gene>
<feature type="region of interest" description="Disordered" evidence="1">
    <location>
        <begin position="1"/>
        <end position="120"/>
    </location>
</feature>
<dbReference type="GeneID" id="87953602"/>
<feature type="region of interest" description="Disordered" evidence="1">
    <location>
        <begin position="236"/>
        <end position="255"/>
    </location>
</feature>
<organism evidence="2 3">
    <name type="scientific">Kwoniella shivajii</name>
    <dbReference type="NCBI Taxonomy" id="564305"/>
    <lineage>
        <taxon>Eukaryota</taxon>
        <taxon>Fungi</taxon>
        <taxon>Dikarya</taxon>
        <taxon>Basidiomycota</taxon>
        <taxon>Agaricomycotina</taxon>
        <taxon>Tremellomycetes</taxon>
        <taxon>Tremellales</taxon>
        <taxon>Cryptococcaceae</taxon>
        <taxon>Kwoniella</taxon>
    </lineage>
</organism>
<feature type="compositionally biased region" description="Pro residues" evidence="1">
    <location>
        <begin position="246"/>
        <end position="255"/>
    </location>
</feature>
<protein>
    <submittedName>
        <fullName evidence="2">Uncharacterized protein</fullName>
    </submittedName>
</protein>
<proteinExistence type="predicted"/>
<evidence type="ECO:0000256" key="1">
    <source>
        <dbReference type="SAM" id="MobiDB-lite"/>
    </source>
</evidence>
<feature type="compositionally biased region" description="Polar residues" evidence="1">
    <location>
        <begin position="36"/>
        <end position="54"/>
    </location>
</feature>
<name>A0ABZ1CS02_9TREE</name>
<accession>A0ABZ1CS02</accession>
<dbReference type="Proteomes" id="UP001329825">
    <property type="component" value="Chromosome 2"/>
</dbReference>
<dbReference type="EMBL" id="CP141882">
    <property type="protein sequence ID" value="WRT64539.1"/>
    <property type="molecule type" value="Genomic_DNA"/>
</dbReference>